<dbReference type="FunFam" id="3.30.450.90:FF:000001">
    <property type="entry name" value="Type II secretion system ATPase GspE"/>
    <property type="match status" value="1"/>
</dbReference>
<dbReference type="Gene3D" id="3.40.50.2300">
    <property type="match status" value="1"/>
</dbReference>
<dbReference type="SMART" id="SM00448">
    <property type="entry name" value="REC"/>
    <property type="match status" value="1"/>
</dbReference>
<dbReference type="InterPro" id="IPR027417">
    <property type="entry name" value="P-loop_NTPase"/>
</dbReference>
<dbReference type="SUPFAM" id="SSF160246">
    <property type="entry name" value="EspE N-terminal domain-like"/>
    <property type="match status" value="1"/>
</dbReference>
<dbReference type="GO" id="GO:0000160">
    <property type="term" value="P:phosphorelay signal transduction system"/>
    <property type="evidence" value="ECO:0007669"/>
    <property type="project" value="InterPro"/>
</dbReference>
<gene>
    <name evidence="6" type="ORF">DCW38_00430</name>
</gene>
<dbReference type="Pfam" id="PF00072">
    <property type="entry name" value="Response_reg"/>
    <property type="match status" value="1"/>
</dbReference>
<proteinExistence type="inferred from homology"/>
<evidence type="ECO:0000256" key="3">
    <source>
        <dbReference type="ARBA" id="ARBA00022840"/>
    </source>
</evidence>
<dbReference type="Gene3D" id="3.30.300.160">
    <property type="entry name" value="Type II secretion system, protein E, N-terminal domain"/>
    <property type="match status" value="1"/>
</dbReference>
<dbReference type="Pfam" id="PF05157">
    <property type="entry name" value="MshEN"/>
    <property type="match status" value="1"/>
</dbReference>
<organism evidence="6 7">
    <name type="scientific">candidate division WOR-3 bacterium</name>
    <dbReference type="NCBI Taxonomy" id="2052148"/>
    <lineage>
        <taxon>Bacteria</taxon>
        <taxon>Bacteria division WOR-3</taxon>
    </lineage>
</organism>
<keyword evidence="4" id="KW-0597">Phosphoprotein</keyword>
<comment type="caution">
    <text evidence="6">The sequence shown here is derived from an EMBL/GenBank/DDBJ whole genome shotgun (WGS) entry which is preliminary data.</text>
</comment>
<dbReference type="InterPro" id="IPR011006">
    <property type="entry name" value="CheY-like_superfamily"/>
</dbReference>
<feature type="modified residue" description="4-aspartylphosphate" evidence="4">
    <location>
        <position position="627"/>
    </location>
</feature>
<accession>A0A350H7X6</accession>
<keyword evidence="2" id="KW-0547">Nucleotide-binding</keyword>
<reference evidence="6 7" key="1">
    <citation type="journal article" date="2018" name="Nat. Biotechnol.">
        <title>A standardized bacterial taxonomy based on genome phylogeny substantially revises the tree of life.</title>
        <authorList>
            <person name="Parks D.H."/>
            <person name="Chuvochina M."/>
            <person name="Waite D.W."/>
            <person name="Rinke C."/>
            <person name="Skarshewski A."/>
            <person name="Chaumeil P.A."/>
            <person name="Hugenholtz P."/>
        </authorList>
    </citation>
    <scope>NUCLEOTIDE SEQUENCE [LARGE SCALE GENOMIC DNA]</scope>
    <source>
        <strain evidence="6">UBA9956</strain>
    </source>
</reference>
<dbReference type="Gene3D" id="3.30.450.90">
    <property type="match status" value="1"/>
</dbReference>
<evidence type="ECO:0000256" key="2">
    <source>
        <dbReference type="ARBA" id="ARBA00022741"/>
    </source>
</evidence>
<evidence type="ECO:0000256" key="4">
    <source>
        <dbReference type="PROSITE-ProRule" id="PRU00169"/>
    </source>
</evidence>
<dbReference type="InterPro" id="IPR037257">
    <property type="entry name" value="T2SS_E_N_sf"/>
</dbReference>
<evidence type="ECO:0000259" key="5">
    <source>
        <dbReference type="PROSITE" id="PS50110"/>
    </source>
</evidence>
<name>A0A350H7X6_UNCW3</name>
<dbReference type="EMBL" id="DMZY01000015">
    <property type="protein sequence ID" value="HAV91642.1"/>
    <property type="molecule type" value="Genomic_DNA"/>
</dbReference>
<dbReference type="PANTHER" id="PTHR30258:SF1">
    <property type="entry name" value="PROTEIN TRANSPORT PROTEIN HOFB HOMOLOG"/>
    <property type="match status" value="1"/>
</dbReference>
<evidence type="ECO:0000313" key="6">
    <source>
        <dbReference type="EMBL" id="HAV91642.1"/>
    </source>
</evidence>
<dbReference type="GO" id="GO:0005886">
    <property type="term" value="C:plasma membrane"/>
    <property type="evidence" value="ECO:0007669"/>
    <property type="project" value="TreeGrafter"/>
</dbReference>
<evidence type="ECO:0000313" key="7">
    <source>
        <dbReference type="Proteomes" id="UP000264062"/>
    </source>
</evidence>
<dbReference type="InterPro" id="IPR007831">
    <property type="entry name" value="T2SS_GspE_N"/>
</dbReference>
<dbReference type="Pfam" id="PF00437">
    <property type="entry name" value="T2SSE"/>
    <property type="match status" value="1"/>
</dbReference>
<feature type="domain" description="Response regulatory" evidence="5">
    <location>
        <begin position="578"/>
        <end position="694"/>
    </location>
</feature>
<dbReference type="InterPro" id="IPR001482">
    <property type="entry name" value="T2SS/T4SS_dom"/>
</dbReference>
<dbReference type="GO" id="GO:0005524">
    <property type="term" value="F:ATP binding"/>
    <property type="evidence" value="ECO:0007669"/>
    <property type="project" value="UniProtKB-KW"/>
</dbReference>
<dbReference type="PANTHER" id="PTHR30258">
    <property type="entry name" value="TYPE II SECRETION SYSTEM PROTEIN GSPE-RELATED"/>
    <property type="match status" value="1"/>
</dbReference>
<dbReference type="AlphaFoldDB" id="A0A350H7X6"/>
<dbReference type="GO" id="GO:0016887">
    <property type="term" value="F:ATP hydrolysis activity"/>
    <property type="evidence" value="ECO:0007669"/>
    <property type="project" value="TreeGrafter"/>
</dbReference>
<dbReference type="Gene3D" id="3.40.50.300">
    <property type="entry name" value="P-loop containing nucleotide triphosphate hydrolases"/>
    <property type="match status" value="1"/>
</dbReference>
<dbReference type="InterPro" id="IPR001789">
    <property type="entry name" value="Sig_transdc_resp-reg_receiver"/>
</dbReference>
<dbReference type="SUPFAM" id="SSF52172">
    <property type="entry name" value="CheY-like"/>
    <property type="match status" value="1"/>
</dbReference>
<keyword evidence="3" id="KW-0067">ATP-binding</keyword>
<dbReference type="PROSITE" id="PS50110">
    <property type="entry name" value="RESPONSE_REGULATORY"/>
    <property type="match status" value="1"/>
</dbReference>
<evidence type="ECO:0000256" key="1">
    <source>
        <dbReference type="ARBA" id="ARBA00006611"/>
    </source>
</evidence>
<dbReference type="CDD" id="cd01129">
    <property type="entry name" value="PulE-GspE-like"/>
    <property type="match status" value="1"/>
</dbReference>
<sequence length="706" mass="79690">MKKIGEILLSKGYITEHELANALSEQSVLRKKVGEIFLDKKVITDEELAIALSEQLKIPYLNLDEKKISENLLSLFVQSYMRKNRFLPVEVADKKLVLATDNPVNSDLMLEASFITNMEISFSVVKTSDLEKMFNSIFGQENLTYEFKEDFVETSARKGQDLKEDEDLNSKPIVRLVNAIILDAIKMRASDIHFEPQEKTLLVRYRIDGFLHEHIRIPKKTEKMVISRVKIMAKMDITQSRKPQDGNIQLYVAKKDISLRVSTLPIMNGEKIVIRILDKSKIMVTLRDLGLSDSDVKTIKRSSAKSQGLILVTGPTGSGKTTTLYSVLQELDFTHLNISTIEDPIEYTIKGINQTQIDAKTGVTFASSLRTLLRQDPNIVLVGEIRDSETASTAFNAAMTGHLILSTVHTNDELSTIVRLKDLGVDSYLISDALLLVIAQRLVRKVCKECSEEYTSGENEMSLLKVKSPVKLLRANPKGCEKCSFTGYHGVVGIYGILEIDSQMREMIERGAHIKELNDYLKKIKYTNVLNDGLLKAIDQLTTLEEVERVLDISRFNAEKDYENTKKISESADPNSKRILVVDDVKTIRKMLKALFEEENYIVGEAEDGGEALEILKSENINLVISDISMPGMDGFELLKTMKEDDDLKKIPVMLLTHRSDSENEIKGLQFGADDYIAKPIDPEKVLLRVRNIFKRMRGDNGINSQ</sequence>
<comment type="similarity">
    <text evidence="1">Belongs to the GSP E family.</text>
</comment>
<dbReference type="Proteomes" id="UP000264062">
    <property type="component" value="Unassembled WGS sequence"/>
</dbReference>
<dbReference type="CDD" id="cd17574">
    <property type="entry name" value="REC_OmpR"/>
    <property type="match status" value="1"/>
</dbReference>
<protein>
    <submittedName>
        <fullName evidence="6">Type II secretion system protein GspE</fullName>
    </submittedName>
</protein>
<dbReference type="SUPFAM" id="SSF52540">
    <property type="entry name" value="P-loop containing nucleoside triphosphate hydrolases"/>
    <property type="match status" value="1"/>
</dbReference>